<sequence>MAVNSLPPMDRESVVNECYKVEQWLRDKNQQQDSLPKNVDPVLWSNDIRSRNEELKS</sequence>
<name>A0A540K3C9_MALBA</name>
<protein>
    <submittedName>
        <fullName evidence="1">Uncharacterized protein</fullName>
    </submittedName>
</protein>
<reference evidence="1 2" key="1">
    <citation type="journal article" date="2019" name="G3 (Bethesda)">
        <title>Sequencing of a Wild Apple (Malus baccata) Genome Unravels the Differences Between Cultivated and Wild Apple Species Regarding Disease Resistance and Cold Tolerance.</title>
        <authorList>
            <person name="Chen X."/>
        </authorList>
    </citation>
    <scope>NUCLEOTIDE SEQUENCE [LARGE SCALE GENOMIC DNA]</scope>
    <source>
        <strain evidence="2">cv. Shandingzi</strain>
        <tissue evidence="1">Leaves</tissue>
    </source>
</reference>
<organism evidence="1 2">
    <name type="scientific">Malus baccata</name>
    <name type="common">Siberian crab apple</name>
    <name type="synonym">Pyrus baccata</name>
    <dbReference type="NCBI Taxonomy" id="106549"/>
    <lineage>
        <taxon>Eukaryota</taxon>
        <taxon>Viridiplantae</taxon>
        <taxon>Streptophyta</taxon>
        <taxon>Embryophyta</taxon>
        <taxon>Tracheophyta</taxon>
        <taxon>Spermatophyta</taxon>
        <taxon>Magnoliopsida</taxon>
        <taxon>eudicotyledons</taxon>
        <taxon>Gunneridae</taxon>
        <taxon>Pentapetalae</taxon>
        <taxon>rosids</taxon>
        <taxon>fabids</taxon>
        <taxon>Rosales</taxon>
        <taxon>Rosaceae</taxon>
        <taxon>Amygdaloideae</taxon>
        <taxon>Maleae</taxon>
        <taxon>Malus</taxon>
    </lineage>
</organism>
<dbReference type="Proteomes" id="UP000315295">
    <property type="component" value="Unassembled WGS sequence"/>
</dbReference>
<accession>A0A540K3C9</accession>
<keyword evidence="2" id="KW-1185">Reference proteome</keyword>
<dbReference type="STRING" id="106549.A0A540K3C9"/>
<comment type="caution">
    <text evidence="1">The sequence shown here is derived from an EMBL/GenBank/DDBJ whole genome shotgun (WGS) entry which is preliminary data.</text>
</comment>
<proteinExistence type="predicted"/>
<evidence type="ECO:0000313" key="1">
    <source>
        <dbReference type="EMBL" id="TQD68751.1"/>
    </source>
</evidence>
<evidence type="ECO:0000313" key="2">
    <source>
        <dbReference type="Proteomes" id="UP000315295"/>
    </source>
</evidence>
<gene>
    <name evidence="1" type="ORF">C1H46_045716</name>
</gene>
<dbReference type="AlphaFoldDB" id="A0A540K3C9"/>
<dbReference type="EMBL" id="VIEB01009882">
    <property type="protein sequence ID" value="TQD68751.1"/>
    <property type="molecule type" value="Genomic_DNA"/>
</dbReference>